<name>A0A8T9B185_9HELO</name>
<keyword evidence="2" id="KW-1185">Reference proteome</keyword>
<evidence type="ECO:0000313" key="1">
    <source>
        <dbReference type="EMBL" id="TVY13698.1"/>
    </source>
</evidence>
<sequence>MCRIGLICLGRRGWRGGWGEGGAVDCAIYFMIVRRGKFHMSPGFVGSHMYLEYVPESDIRYPAPRRQSRKCEIYEYTNTLAHYRQAGTGGDVSKYCAGGGDEVWVATREEIAQHFKKEFPYLLGYLAPGRKMGSEA</sequence>
<accession>A0A8T9B185</accession>
<dbReference type="Proteomes" id="UP000469559">
    <property type="component" value="Unassembled WGS sequence"/>
</dbReference>
<protein>
    <submittedName>
        <fullName evidence="1">Uncharacterized protein</fullName>
    </submittedName>
</protein>
<dbReference type="AlphaFoldDB" id="A0A8T9B185"/>
<dbReference type="EMBL" id="QGMF01000880">
    <property type="protein sequence ID" value="TVY13698.1"/>
    <property type="molecule type" value="Genomic_DNA"/>
</dbReference>
<gene>
    <name evidence="1" type="ORF">LARI1_G007881</name>
</gene>
<proteinExistence type="predicted"/>
<reference evidence="1 2" key="1">
    <citation type="submission" date="2018-05" db="EMBL/GenBank/DDBJ databases">
        <title>Whole genome sequencing for identification of molecular markers to develop diagnostic detection tools for the regulated plant pathogen Lachnellula willkommii.</title>
        <authorList>
            <person name="Giroux E."/>
            <person name="Bilodeau G."/>
        </authorList>
    </citation>
    <scope>NUCLEOTIDE SEQUENCE [LARGE SCALE GENOMIC DNA]</scope>
    <source>
        <strain evidence="1 2">CBS 203.66</strain>
    </source>
</reference>
<organism evidence="1 2">
    <name type="scientific">Lachnellula arida</name>
    <dbReference type="NCBI Taxonomy" id="1316785"/>
    <lineage>
        <taxon>Eukaryota</taxon>
        <taxon>Fungi</taxon>
        <taxon>Dikarya</taxon>
        <taxon>Ascomycota</taxon>
        <taxon>Pezizomycotina</taxon>
        <taxon>Leotiomycetes</taxon>
        <taxon>Helotiales</taxon>
        <taxon>Lachnaceae</taxon>
        <taxon>Lachnellula</taxon>
    </lineage>
</organism>
<comment type="caution">
    <text evidence="1">The sequence shown here is derived from an EMBL/GenBank/DDBJ whole genome shotgun (WGS) entry which is preliminary data.</text>
</comment>
<evidence type="ECO:0000313" key="2">
    <source>
        <dbReference type="Proteomes" id="UP000469559"/>
    </source>
</evidence>